<evidence type="ECO:0000259" key="6">
    <source>
        <dbReference type="PROSITE" id="PS50111"/>
    </source>
</evidence>
<evidence type="ECO:0000313" key="9">
    <source>
        <dbReference type="Proteomes" id="UP000282818"/>
    </source>
</evidence>
<protein>
    <submittedName>
        <fullName evidence="8">Methyl-accepting chemotaxis protein</fullName>
    </submittedName>
</protein>
<comment type="subcellular location">
    <subcellularLocation>
        <location evidence="1">Membrane</location>
    </subcellularLocation>
</comment>
<feature type="transmembrane region" description="Helical" evidence="5">
    <location>
        <begin position="19"/>
        <end position="40"/>
    </location>
</feature>
<evidence type="ECO:0000256" key="3">
    <source>
        <dbReference type="ARBA" id="ARBA00029447"/>
    </source>
</evidence>
<dbReference type="Pfam" id="PF00672">
    <property type="entry name" value="HAMP"/>
    <property type="match status" value="1"/>
</dbReference>
<dbReference type="PROSITE" id="PS50111">
    <property type="entry name" value="CHEMOTAXIS_TRANSDUC_2"/>
    <property type="match status" value="1"/>
</dbReference>
<evidence type="ECO:0000313" key="8">
    <source>
        <dbReference type="EMBL" id="RVU32249.1"/>
    </source>
</evidence>
<proteinExistence type="inferred from homology"/>
<feature type="domain" description="Methyl-accepting transducer" evidence="6">
    <location>
        <begin position="151"/>
        <end position="387"/>
    </location>
</feature>
<dbReference type="PROSITE" id="PS50885">
    <property type="entry name" value="HAMP"/>
    <property type="match status" value="1"/>
</dbReference>
<dbReference type="SUPFAM" id="SSF58104">
    <property type="entry name" value="Methyl-accepting chemotaxis protein (MCP) signaling domain"/>
    <property type="match status" value="1"/>
</dbReference>
<dbReference type="CDD" id="cd06225">
    <property type="entry name" value="HAMP"/>
    <property type="match status" value="1"/>
</dbReference>
<dbReference type="InterPro" id="IPR003660">
    <property type="entry name" value="HAMP_dom"/>
</dbReference>
<comment type="caution">
    <text evidence="8">The sequence shown here is derived from an EMBL/GenBank/DDBJ whole genome shotgun (WGS) entry which is preliminary data.</text>
</comment>
<dbReference type="GO" id="GO:0007165">
    <property type="term" value="P:signal transduction"/>
    <property type="evidence" value="ECO:0007669"/>
    <property type="project" value="UniProtKB-KW"/>
</dbReference>
<accession>A0A437QCV6</accession>
<keyword evidence="5" id="KW-0812">Transmembrane</keyword>
<evidence type="ECO:0000259" key="7">
    <source>
        <dbReference type="PROSITE" id="PS50885"/>
    </source>
</evidence>
<feature type="transmembrane region" description="Helical" evidence="5">
    <location>
        <begin position="68"/>
        <end position="89"/>
    </location>
</feature>
<keyword evidence="2 4" id="KW-0807">Transducer</keyword>
<sequence>MSLYTAVEQALFNSLTKKIVGNVVFLLLPHLVLLGVGFYYSAEIVSIATESVLDEGAKSALLTLSSELWVIASVTVVVAVLSGIFTIFFMRHLFLRPVRAITDVLSQISDKDGDISVTLPEYTYDEISEMASSYNRFSDSLKKMISESRRRSVSVALSATRLKKALVGASGKVSQQEEKAQLVFQASQESTVAIDEVANSTMMISTQTDTNMEEVRSSGDELMKVLEQVRSIRNLVNNFQSTVSQLSENSANVTQILSMVQDFSDQTNLLALNASIEAARAGEAGRGFAVVADEVRSLSQKVSSATSEIDKNISQMATLVQTTRSSAEDIQQYVHNTEGFIESTNQQFVKLVGDFEQVNSQLSGISAAIDELAYSNKQSHENVSEIASIAHEIKHEVDESVEHSDKLEVATEETQELLSRFIIGFGGFESMIMAGRSWSKQTSDAIQALAHQGLNVFDVQYRRTNEGVEPAKFDLSYTDAYEAALQPLFDRFISERPEFIYAIAVDKNGYAPAHHQKVSNPITGDFSVDNLKSRHRRIFAGNRAEIRRAQNTSPFLLQTFIRDTGEVLNDLSIPIYVDGKHWGALIMGFNPETLLEE</sequence>
<dbReference type="SMART" id="SM00283">
    <property type="entry name" value="MA"/>
    <property type="match status" value="1"/>
</dbReference>
<dbReference type="Proteomes" id="UP000282818">
    <property type="component" value="Unassembled WGS sequence"/>
</dbReference>
<dbReference type="PANTHER" id="PTHR32089">
    <property type="entry name" value="METHYL-ACCEPTING CHEMOTAXIS PROTEIN MCPB"/>
    <property type="match status" value="1"/>
</dbReference>
<evidence type="ECO:0000256" key="5">
    <source>
        <dbReference type="SAM" id="Phobius"/>
    </source>
</evidence>
<dbReference type="AlphaFoldDB" id="A0A437QCV6"/>
<dbReference type="SMART" id="SM00304">
    <property type="entry name" value="HAMP"/>
    <property type="match status" value="1"/>
</dbReference>
<feature type="domain" description="HAMP" evidence="7">
    <location>
        <begin position="92"/>
        <end position="146"/>
    </location>
</feature>
<gene>
    <name evidence="8" type="ORF">EOE65_00940</name>
</gene>
<reference evidence="8 9" key="1">
    <citation type="submission" date="2019-01" db="EMBL/GenBank/DDBJ databases">
        <authorList>
            <person name="Chen W.-M."/>
        </authorList>
    </citation>
    <scope>NUCLEOTIDE SEQUENCE [LARGE SCALE GENOMIC DNA]</scope>
    <source>
        <strain evidence="8 9">HPM-16</strain>
    </source>
</reference>
<keyword evidence="9" id="KW-1185">Reference proteome</keyword>
<dbReference type="Pfam" id="PF00015">
    <property type="entry name" value="MCPsignal"/>
    <property type="match status" value="1"/>
</dbReference>
<dbReference type="GO" id="GO:0006935">
    <property type="term" value="P:chemotaxis"/>
    <property type="evidence" value="ECO:0007669"/>
    <property type="project" value="UniProtKB-ARBA"/>
</dbReference>
<dbReference type="PANTHER" id="PTHR32089:SF112">
    <property type="entry name" value="LYSOZYME-LIKE PROTEIN-RELATED"/>
    <property type="match status" value="1"/>
</dbReference>
<keyword evidence="5" id="KW-0472">Membrane</keyword>
<evidence type="ECO:0000256" key="2">
    <source>
        <dbReference type="ARBA" id="ARBA00023224"/>
    </source>
</evidence>
<comment type="similarity">
    <text evidence="3">Belongs to the methyl-accepting chemotaxis (MCP) protein family.</text>
</comment>
<evidence type="ECO:0000256" key="4">
    <source>
        <dbReference type="PROSITE-ProRule" id="PRU00284"/>
    </source>
</evidence>
<keyword evidence="5" id="KW-1133">Transmembrane helix</keyword>
<dbReference type="GO" id="GO:0016020">
    <property type="term" value="C:membrane"/>
    <property type="evidence" value="ECO:0007669"/>
    <property type="project" value="UniProtKB-SubCell"/>
</dbReference>
<dbReference type="RefSeq" id="WP_127692418.1">
    <property type="nucleotide sequence ID" value="NZ_SACQ01000001.1"/>
</dbReference>
<dbReference type="EMBL" id="SACQ01000001">
    <property type="protein sequence ID" value="RVU32249.1"/>
    <property type="molecule type" value="Genomic_DNA"/>
</dbReference>
<evidence type="ECO:0000256" key="1">
    <source>
        <dbReference type="ARBA" id="ARBA00004370"/>
    </source>
</evidence>
<dbReference type="InterPro" id="IPR004089">
    <property type="entry name" value="MCPsignal_dom"/>
</dbReference>
<organism evidence="8 9">
    <name type="scientific">Neptunomonas marina</name>
    <dbReference type="NCBI Taxonomy" id="1815562"/>
    <lineage>
        <taxon>Bacteria</taxon>
        <taxon>Pseudomonadati</taxon>
        <taxon>Pseudomonadota</taxon>
        <taxon>Gammaproteobacteria</taxon>
        <taxon>Oceanospirillales</taxon>
        <taxon>Oceanospirillaceae</taxon>
        <taxon>Neptunomonas</taxon>
    </lineage>
</organism>
<name>A0A437QCV6_9GAMM</name>
<dbReference type="Gene3D" id="1.10.287.950">
    <property type="entry name" value="Methyl-accepting chemotaxis protein"/>
    <property type="match status" value="1"/>
</dbReference>